<dbReference type="PROSITE" id="PS50109">
    <property type="entry name" value="HIS_KIN"/>
    <property type="match status" value="1"/>
</dbReference>
<feature type="domain" description="Histidine kinase" evidence="5">
    <location>
        <begin position="158"/>
        <end position="373"/>
    </location>
</feature>
<evidence type="ECO:0000256" key="1">
    <source>
        <dbReference type="ARBA" id="ARBA00000085"/>
    </source>
</evidence>
<dbReference type="EMBL" id="VOQS01000005">
    <property type="protein sequence ID" value="TXC80176.1"/>
    <property type="molecule type" value="Genomic_DNA"/>
</dbReference>
<dbReference type="InterPro" id="IPR003594">
    <property type="entry name" value="HATPase_dom"/>
</dbReference>
<dbReference type="Gene3D" id="3.30.565.10">
    <property type="entry name" value="Histidine kinase-like ATPase, C-terminal domain"/>
    <property type="match status" value="1"/>
</dbReference>
<dbReference type="CDD" id="cd00082">
    <property type="entry name" value="HisKA"/>
    <property type="match status" value="1"/>
</dbReference>
<feature type="region of interest" description="Disordered" evidence="4">
    <location>
        <begin position="51"/>
        <end position="77"/>
    </location>
</feature>
<comment type="catalytic activity">
    <reaction evidence="1">
        <text>ATP + protein L-histidine = ADP + protein N-phospho-L-histidine.</text>
        <dbReference type="EC" id="2.7.13.3"/>
    </reaction>
</comment>
<accession>A0A5C6V6T1</accession>
<organism evidence="7 8">
    <name type="scientific">Paraburkholderia azotifigens</name>
    <dbReference type="NCBI Taxonomy" id="2057004"/>
    <lineage>
        <taxon>Bacteria</taxon>
        <taxon>Pseudomonadati</taxon>
        <taxon>Pseudomonadota</taxon>
        <taxon>Betaproteobacteria</taxon>
        <taxon>Burkholderiales</taxon>
        <taxon>Burkholderiaceae</taxon>
        <taxon>Paraburkholderia</taxon>
    </lineage>
</organism>
<dbReference type="Proteomes" id="UP001481677">
    <property type="component" value="Unassembled WGS sequence"/>
</dbReference>
<dbReference type="Gene3D" id="1.10.287.130">
    <property type="match status" value="1"/>
</dbReference>
<evidence type="ECO:0000313" key="8">
    <source>
        <dbReference type="Proteomes" id="UP000321776"/>
    </source>
</evidence>
<dbReference type="SUPFAM" id="SSF47384">
    <property type="entry name" value="Homodimeric domain of signal transducing histidine kinase"/>
    <property type="match status" value="1"/>
</dbReference>
<dbReference type="RefSeq" id="WP_147237689.1">
    <property type="nucleotide sequence ID" value="NZ_JAZHFZ010000037.1"/>
</dbReference>
<sequence>MQLADFILRDMEPIAAQWEAFAASLSPAEHMGSADLREHIEQILKDVATDLRTSQSREARREKSMGRGAGVIDPTDETAAQQHGVLRARAGFTVNQLVAEYRALRASVLRLWMDDCAPGGPDPDGLIRFNEAIDHALAESVTSFNAQIEQNRNLLLGMLGHDMRSPLQAIQSTASCLALLNAGEQVSKAADRLIRSGARMQALLDDLTEFNRTKLGLGINVAVANIDLAAVLADEVDELRAIHPDRQIELHVSGDSRGNWDGSRLQQLLGNLVLNAIKYGARDTPVCVTMTCDATHVRIDVSNRGAAIGTATMASIFDPLMRGPASQNDDGRAGNLGLGLYIASEIVKAHHGAIETRSNDAETTFSVTLPRTPEQ</sequence>
<keyword evidence="9" id="KW-1185">Reference proteome</keyword>
<dbReference type="Pfam" id="PF14361">
    <property type="entry name" value="RsbRD_N"/>
    <property type="match status" value="1"/>
</dbReference>
<proteinExistence type="predicted"/>
<dbReference type="EMBL" id="JAZHGA010000036">
    <property type="protein sequence ID" value="MEM5344653.1"/>
    <property type="molecule type" value="Genomic_DNA"/>
</dbReference>
<dbReference type="PANTHER" id="PTHR43547:SF2">
    <property type="entry name" value="HYBRID SIGNAL TRANSDUCTION HISTIDINE KINASE C"/>
    <property type="match status" value="1"/>
</dbReference>
<evidence type="ECO:0000313" key="6">
    <source>
        <dbReference type="EMBL" id="MEM5344653.1"/>
    </source>
</evidence>
<name>A0A5C6V6T1_9BURK</name>
<dbReference type="SUPFAM" id="SSF55874">
    <property type="entry name" value="ATPase domain of HSP90 chaperone/DNA topoisomerase II/histidine kinase"/>
    <property type="match status" value="1"/>
</dbReference>
<dbReference type="Proteomes" id="UP000321776">
    <property type="component" value="Unassembled WGS sequence"/>
</dbReference>
<dbReference type="SMART" id="SM00387">
    <property type="entry name" value="HATPase_c"/>
    <property type="match status" value="1"/>
</dbReference>
<dbReference type="EC" id="2.7.13.3" evidence="2"/>
<gene>
    <name evidence="7" type="ORF">FRZ40_38400</name>
    <name evidence="6" type="ORF">V4C56_34125</name>
</gene>
<feature type="compositionally biased region" description="Basic and acidic residues" evidence="4">
    <location>
        <begin position="51"/>
        <end position="65"/>
    </location>
</feature>
<evidence type="ECO:0000313" key="7">
    <source>
        <dbReference type="EMBL" id="TXC80176.1"/>
    </source>
</evidence>
<dbReference type="InterPro" id="IPR036097">
    <property type="entry name" value="HisK_dim/P_sf"/>
</dbReference>
<evidence type="ECO:0000256" key="3">
    <source>
        <dbReference type="ARBA" id="ARBA00022553"/>
    </source>
</evidence>
<evidence type="ECO:0000256" key="4">
    <source>
        <dbReference type="SAM" id="MobiDB-lite"/>
    </source>
</evidence>
<dbReference type="InterPro" id="IPR005467">
    <property type="entry name" value="His_kinase_dom"/>
</dbReference>
<dbReference type="Pfam" id="PF00512">
    <property type="entry name" value="HisKA"/>
    <property type="match status" value="1"/>
</dbReference>
<dbReference type="InterPro" id="IPR003661">
    <property type="entry name" value="HisK_dim/P_dom"/>
</dbReference>
<dbReference type="InterPro" id="IPR036890">
    <property type="entry name" value="HATPase_C_sf"/>
</dbReference>
<evidence type="ECO:0000256" key="2">
    <source>
        <dbReference type="ARBA" id="ARBA00012438"/>
    </source>
</evidence>
<reference evidence="6 9" key="3">
    <citation type="submission" date="2024-01" db="EMBL/GenBank/DDBJ databases">
        <title>The diversity of rhizobia nodulating Mimosa spp. in eleven states of Brazil covering several biomes is determined by host plant, location, and edaphic factors.</title>
        <authorList>
            <person name="Rouws L."/>
            <person name="Barauna A."/>
            <person name="Beukes C."/>
            <person name="De Faria S.M."/>
            <person name="Gross E."/>
            <person name="Dos Reis Junior F.B."/>
            <person name="Simon M."/>
            <person name="Maluk M."/>
            <person name="Odee D.W."/>
            <person name="Kenicer G."/>
            <person name="Young J.P.W."/>
            <person name="Reis V.M."/>
            <person name="Zilli J."/>
            <person name="James E.K."/>
        </authorList>
    </citation>
    <scope>NUCLEOTIDE SEQUENCE [LARGE SCALE GENOMIC DNA]</scope>
    <source>
        <strain evidence="6 9">JPY530</strain>
    </source>
</reference>
<dbReference type="SMART" id="SM00388">
    <property type="entry name" value="HisKA"/>
    <property type="match status" value="1"/>
</dbReference>
<dbReference type="PRINTS" id="PR00344">
    <property type="entry name" value="BCTRLSENSOR"/>
</dbReference>
<dbReference type="GO" id="GO:0000155">
    <property type="term" value="F:phosphorelay sensor kinase activity"/>
    <property type="evidence" value="ECO:0007669"/>
    <property type="project" value="InterPro"/>
</dbReference>
<comment type="caution">
    <text evidence="7">The sequence shown here is derived from an EMBL/GenBank/DDBJ whole genome shotgun (WGS) entry which is preliminary data.</text>
</comment>
<keyword evidence="7" id="KW-0418">Kinase</keyword>
<keyword evidence="3" id="KW-0597">Phosphoprotein</keyword>
<evidence type="ECO:0000313" key="9">
    <source>
        <dbReference type="Proteomes" id="UP001481677"/>
    </source>
</evidence>
<dbReference type="InterPro" id="IPR025751">
    <property type="entry name" value="RsbRD_N_dom"/>
</dbReference>
<reference evidence="7" key="2">
    <citation type="submission" date="2019-08" db="EMBL/GenBank/DDBJ databases">
        <authorList>
            <person name="Im W.-T."/>
        </authorList>
    </citation>
    <scope>NUCLEOTIDE SEQUENCE</scope>
    <source>
        <strain evidence="7">NF 2-5-3</strain>
    </source>
</reference>
<dbReference type="PANTHER" id="PTHR43547">
    <property type="entry name" value="TWO-COMPONENT HISTIDINE KINASE"/>
    <property type="match status" value="1"/>
</dbReference>
<dbReference type="AlphaFoldDB" id="A0A5C6V6T1"/>
<evidence type="ECO:0000259" key="5">
    <source>
        <dbReference type="PROSITE" id="PS50109"/>
    </source>
</evidence>
<reference evidence="7 8" key="1">
    <citation type="journal article" date="2018" name="Int. J. Syst. Evol. Microbiol.">
        <title>Paraburkholderia azotifigens sp. nov., a nitrogen-fixing bacterium isolated from paddy soil.</title>
        <authorList>
            <person name="Choi G.M."/>
            <person name="Im W.T."/>
        </authorList>
    </citation>
    <scope>NUCLEOTIDE SEQUENCE [LARGE SCALE GENOMIC DNA]</scope>
    <source>
        <strain evidence="7 8">NF 2-5-3</strain>
    </source>
</reference>
<dbReference type="InterPro" id="IPR004358">
    <property type="entry name" value="Sig_transdc_His_kin-like_C"/>
</dbReference>
<protein>
    <recommendedName>
        <fullName evidence="2">histidine kinase</fullName>
        <ecNumber evidence="2">2.7.13.3</ecNumber>
    </recommendedName>
</protein>
<dbReference type="Pfam" id="PF02518">
    <property type="entry name" value="HATPase_c"/>
    <property type="match status" value="1"/>
</dbReference>
<keyword evidence="7" id="KW-0808">Transferase</keyword>